<dbReference type="EMBL" id="QJTF01000013">
    <property type="protein sequence ID" value="PYE87441.1"/>
    <property type="molecule type" value="Genomic_DNA"/>
</dbReference>
<dbReference type="PROSITE" id="PS51918">
    <property type="entry name" value="RADICAL_SAM"/>
    <property type="match status" value="1"/>
</dbReference>
<dbReference type="AlphaFoldDB" id="A0A318T5B6"/>
<evidence type="ECO:0000256" key="6">
    <source>
        <dbReference type="ARBA" id="ARBA00022723"/>
    </source>
</evidence>
<dbReference type="SFLD" id="SFLDF00288">
    <property type="entry name" value="HemN-like__clustered_with_nucl"/>
    <property type="match status" value="1"/>
</dbReference>
<dbReference type="PANTHER" id="PTHR13932:SF5">
    <property type="entry name" value="RADICAL S-ADENOSYL METHIONINE DOMAIN-CONTAINING PROTEIN 1, MITOCHONDRIAL"/>
    <property type="match status" value="1"/>
</dbReference>
<organism evidence="12 13">
    <name type="scientific">Phyllobacterium leguminum</name>
    <dbReference type="NCBI Taxonomy" id="314237"/>
    <lineage>
        <taxon>Bacteria</taxon>
        <taxon>Pseudomonadati</taxon>
        <taxon>Pseudomonadota</taxon>
        <taxon>Alphaproteobacteria</taxon>
        <taxon>Hyphomicrobiales</taxon>
        <taxon>Phyllobacteriaceae</taxon>
        <taxon>Phyllobacterium</taxon>
    </lineage>
</organism>
<dbReference type="InterPro" id="IPR006638">
    <property type="entry name" value="Elp3/MiaA/NifB-like_rSAM"/>
</dbReference>
<dbReference type="InterPro" id="IPR010723">
    <property type="entry name" value="HemN_C"/>
</dbReference>
<dbReference type="SFLD" id="SFLDS00029">
    <property type="entry name" value="Radical_SAM"/>
    <property type="match status" value="1"/>
</dbReference>
<keyword evidence="10" id="KW-0004">4Fe-4S</keyword>
<dbReference type="InterPro" id="IPR013785">
    <property type="entry name" value="Aldolase_TIM"/>
</dbReference>
<evidence type="ECO:0000256" key="3">
    <source>
        <dbReference type="ARBA" id="ARBA00017228"/>
    </source>
</evidence>
<dbReference type="SFLD" id="SFLDF00562">
    <property type="entry name" value="HemN-like__clustered_with_heat"/>
    <property type="match status" value="1"/>
</dbReference>
<dbReference type="GO" id="GO:0004109">
    <property type="term" value="F:coproporphyrinogen oxidase activity"/>
    <property type="evidence" value="ECO:0007669"/>
    <property type="project" value="InterPro"/>
</dbReference>
<evidence type="ECO:0000256" key="8">
    <source>
        <dbReference type="ARBA" id="ARBA00023014"/>
    </source>
</evidence>
<reference evidence="12 13" key="1">
    <citation type="submission" date="2018-06" db="EMBL/GenBank/DDBJ databases">
        <title>Genomic Encyclopedia of Type Strains, Phase III (KMG-III): the genomes of soil and plant-associated and newly described type strains.</title>
        <authorList>
            <person name="Whitman W."/>
        </authorList>
    </citation>
    <scope>NUCLEOTIDE SEQUENCE [LARGE SCALE GENOMIC DNA]</scope>
    <source>
        <strain evidence="12 13">ORS 1419</strain>
    </source>
</reference>
<dbReference type="GO" id="GO:0051539">
    <property type="term" value="F:4 iron, 4 sulfur cluster binding"/>
    <property type="evidence" value="ECO:0007669"/>
    <property type="project" value="UniProtKB-UniRule"/>
</dbReference>
<dbReference type="CDD" id="cd01335">
    <property type="entry name" value="Radical_SAM"/>
    <property type="match status" value="1"/>
</dbReference>
<evidence type="ECO:0000313" key="12">
    <source>
        <dbReference type="EMBL" id="PYE87441.1"/>
    </source>
</evidence>
<proteinExistence type="inferred from homology"/>
<evidence type="ECO:0000256" key="1">
    <source>
        <dbReference type="ARBA" id="ARBA00001966"/>
    </source>
</evidence>
<dbReference type="SFLD" id="SFLDG01082">
    <property type="entry name" value="B12-binding_domain_containing"/>
    <property type="match status" value="1"/>
</dbReference>
<evidence type="ECO:0000313" key="13">
    <source>
        <dbReference type="Proteomes" id="UP000247454"/>
    </source>
</evidence>
<comment type="similarity">
    <text evidence="2">Belongs to the anaerobic coproporphyrinogen-III oxidase family. HemW subfamily.</text>
</comment>
<keyword evidence="5 10" id="KW-0949">S-adenosyl-L-methionine</keyword>
<accession>A0A318T5B6</accession>
<evidence type="ECO:0000256" key="10">
    <source>
        <dbReference type="RuleBase" id="RU364116"/>
    </source>
</evidence>
<keyword evidence="9 10" id="KW-0143">Chaperone</keyword>
<protein>
    <recommendedName>
        <fullName evidence="3 10">Heme chaperone HemW</fullName>
    </recommendedName>
</protein>
<dbReference type="PANTHER" id="PTHR13932">
    <property type="entry name" value="COPROPORPHYRINIGEN III OXIDASE"/>
    <property type="match status" value="1"/>
</dbReference>
<dbReference type="SFLD" id="SFLDG01065">
    <property type="entry name" value="anaerobic_coproporphyrinogen-I"/>
    <property type="match status" value="1"/>
</dbReference>
<name>A0A318T5B6_9HYPH</name>
<dbReference type="SMART" id="SM00729">
    <property type="entry name" value="Elp3"/>
    <property type="match status" value="1"/>
</dbReference>
<sequence>MTEGENTFGVYVHWPFCAAKCPYCDFNSHVRHQPVDQARFASAFAREMRTIRQRTGPRVVTSIFLGGGTPSLMQPATVERLLDEIAANWSIADGVEVTLEANPSSVEAERFRGYRAAGVNRVSLGVQALNDRDLKRLGRLHNVEEALTAIGLAREIFPRLSFDLIYARPDQSIAEWRAELEQAIALAADHLSLYQLTIEEGTPFYNLWKAGKLVTPDGDHAAALYLETQAVTVAHGLPAYEISNHAAPGAESRHNLVYWRYGEYAGIGPGAHGRFVENGIRTVTMTERHPETWLEKAESQGHGIVEEEYLTPDQEGDEFLMMGLRLVEGVDLARYRRLTGHDIDPGRLESLVGQRLIEPMDATHIRATPDGALLLDAVVADLAA</sequence>
<evidence type="ECO:0000256" key="9">
    <source>
        <dbReference type="ARBA" id="ARBA00023186"/>
    </source>
</evidence>
<dbReference type="SUPFAM" id="SSF102114">
    <property type="entry name" value="Radical SAM enzymes"/>
    <property type="match status" value="1"/>
</dbReference>
<dbReference type="InterPro" id="IPR034505">
    <property type="entry name" value="Coproporphyrinogen-III_oxidase"/>
</dbReference>
<dbReference type="NCBIfam" id="TIGR00539">
    <property type="entry name" value="hemN_rel"/>
    <property type="match status" value="1"/>
</dbReference>
<dbReference type="RefSeq" id="WP_245411823.1">
    <property type="nucleotide sequence ID" value="NZ_QJTF01000013.1"/>
</dbReference>
<dbReference type="Pfam" id="PF04055">
    <property type="entry name" value="Radical_SAM"/>
    <property type="match status" value="1"/>
</dbReference>
<dbReference type="GO" id="GO:0005737">
    <property type="term" value="C:cytoplasm"/>
    <property type="evidence" value="ECO:0007669"/>
    <property type="project" value="UniProtKB-SubCell"/>
</dbReference>
<feature type="domain" description="Radical SAM core" evidence="11">
    <location>
        <begin position="2"/>
        <end position="238"/>
    </location>
</feature>
<dbReference type="InterPro" id="IPR004559">
    <property type="entry name" value="HemW-like"/>
</dbReference>
<evidence type="ECO:0000256" key="4">
    <source>
        <dbReference type="ARBA" id="ARBA00022617"/>
    </source>
</evidence>
<dbReference type="InterPro" id="IPR007197">
    <property type="entry name" value="rSAM"/>
</dbReference>
<keyword evidence="8 10" id="KW-0411">Iron-sulfur</keyword>
<keyword evidence="10" id="KW-0963">Cytoplasm</keyword>
<keyword evidence="13" id="KW-1185">Reference proteome</keyword>
<gene>
    <name evidence="12" type="ORF">C7477_11363</name>
</gene>
<keyword evidence="6 10" id="KW-0479">Metal-binding</keyword>
<evidence type="ECO:0000256" key="5">
    <source>
        <dbReference type="ARBA" id="ARBA00022691"/>
    </source>
</evidence>
<keyword evidence="4 10" id="KW-0349">Heme</keyword>
<comment type="subcellular location">
    <subcellularLocation>
        <location evidence="10">Cytoplasm</location>
    </subcellularLocation>
</comment>
<dbReference type="GO" id="GO:0006779">
    <property type="term" value="P:porphyrin-containing compound biosynthetic process"/>
    <property type="evidence" value="ECO:0007669"/>
    <property type="project" value="InterPro"/>
</dbReference>
<dbReference type="Pfam" id="PF06969">
    <property type="entry name" value="HemN_C"/>
    <property type="match status" value="1"/>
</dbReference>
<dbReference type="InterPro" id="IPR058240">
    <property type="entry name" value="rSAM_sf"/>
</dbReference>
<dbReference type="GO" id="GO:0046872">
    <property type="term" value="F:metal ion binding"/>
    <property type="evidence" value="ECO:0007669"/>
    <property type="project" value="UniProtKB-UniRule"/>
</dbReference>
<evidence type="ECO:0000256" key="2">
    <source>
        <dbReference type="ARBA" id="ARBA00006100"/>
    </source>
</evidence>
<comment type="cofactor">
    <cofactor evidence="1">
        <name>[4Fe-4S] cluster</name>
        <dbReference type="ChEBI" id="CHEBI:49883"/>
    </cofactor>
</comment>
<evidence type="ECO:0000259" key="11">
    <source>
        <dbReference type="PROSITE" id="PS51918"/>
    </source>
</evidence>
<dbReference type="Proteomes" id="UP000247454">
    <property type="component" value="Unassembled WGS sequence"/>
</dbReference>
<comment type="function">
    <text evidence="10">Probably acts as a heme chaperone, transferring heme to an unknown acceptor. Binds one molecule of heme per monomer, possibly covalently. Binds 1 [4Fe-4S] cluster. The cluster is coordinated with 3 cysteines and an exchangeable S-adenosyl-L-methionine.</text>
</comment>
<comment type="caution">
    <text evidence="12">The sequence shown here is derived from an EMBL/GenBank/DDBJ whole genome shotgun (WGS) entry which is preliminary data.</text>
</comment>
<dbReference type="Gene3D" id="3.20.20.70">
    <property type="entry name" value="Aldolase class I"/>
    <property type="match status" value="1"/>
</dbReference>
<keyword evidence="7 10" id="KW-0408">Iron</keyword>
<evidence type="ECO:0000256" key="7">
    <source>
        <dbReference type="ARBA" id="ARBA00023004"/>
    </source>
</evidence>